<evidence type="ECO:0000256" key="10">
    <source>
        <dbReference type="ARBA" id="ARBA00023274"/>
    </source>
</evidence>
<evidence type="ECO:0000313" key="12">
    <source>
        <dbReference type="EMBL" id="WFD25236.1"/>
    </source>
</evidence>
<feature type="transmembrane region" description="Helical" evidence="11">
    <location>
        <begin position="400"/>
        <end position="420"/>
    </location>
</feature>
<evidence type="ECO:0000256" key="5">
    <source>
        <dbReference type="ARBA" id="ARBA00022692"/>
    </source>
</evidence>
<dbReference type="GO" id="GO:0030942">
    <property type="term" value="F:endoplasmic reticulum signal peptide binding"/>
    <property type="evidence" value="ECO:0007669"/>
    <property type="project" value="InterPro"/>
</dbReference>
<evidence type="ECO:0000256" key="3">
    <source>
        <dbReference type="ARBA" id="ARBA00010349"/>
    </source>
</evidence>
<feature type="transmembrane region" description="Helical" evidence="11">
    <location>
        <begin position="581"/>
        <end position="603"/>
    </location>
</feature>
<dbReference type="GO" id="GO:0008312">
    <property type="term" value="F:7S RNA binding"/>
    <property type="evidence" value="ECO:0007669"/>
    <property type="project" value="InterPro"/>
</dbReference>
<feature type="transmembrane region" description="Helical" evidence="11">
    <location>
        <begin position="541"/>
        <end position="560"/>
    </location>
</feature>
<dbReference type="Proteomes" id="UP001213623">
    <property type="component" value="Chromosome 1"/>
</dbReference>
<keyword evidence="7 11" id="KW-1133">Transmembrane helix</keyword>
<dbReference type="GO" id="GO:0005783">
    <property type="term" value="C:endoplasmic reticulum"/>
    <property type="evidence" value="ECO:0007669"/>
    <property type="project" value="TreeGrafter"/>
</dbReference>
<dbReference type="GO" id="GO:0005786">
    <property type="term" value="C:signal recognition particle, endoplasmic reticulum targeting"/>
    <property type="evidence" value="ECO:0007669"/>
    <property type="project" value="UniProtKB-KW"/>
</dbReference>
<evidence type="ECO:0000256" key="8">
    <source>
        <dbReference type="ARBA" id="ARBA00023135"/>
    </source>
</evidence>
<organism evidence="12 13">
    <name type="scientific">Malassezia nana</name>
    <dbReference type="NCBI Taxonomy" id="180528"/>
    <lineage>
        <taxon>Eukaryota</taxon>
        <taxon>Fungi</taxon>
        <taxon>Dikarya</taxon>
        <taxon>Basidiomycota</taxon>
        <taxon>Ustilaginomycotina</taxon>
        <taxon>Malasseziomycetes</taxon>
        <taxon>Malasseziales</taxon>
        <taxon>Malasseziaceae</taxon>
        <taxon>Malassezia</taxon>
    </lineage>
</organism>
<feature type="transmembrane region" description="Helical" evidence="11">
    <location>
        <begin position="182"/>
        <end position="202"/>
    </location>
</feature>
<dbReference type="Gene3D" id="3.30.720.10">
    <property type="entry name" value="Signal recognition particle alu RNA binding heterodimer, srp9/1"/>
    <property type="match status" value="1"/>
</dbReference>
<keyword evidence="10" id="KW-0687">Ribonucleoprotein</keyword>
<sequence>MRVAADEFLSRLEQLFVEAKEKHSVFVTAKRCSRTDVGAESSTPSSVLFRATDGKSTGRTKISTIVPPDHILAFRESYSTLMRAQLAEMLKKRDKAKERRVDKLLAASRKKLAENGGRVMIRGATWMLSTAATASSTWAPVLGLAFVTLSSILQLIFVCSVGYLMANIGVLDKRMQGKMNKLNVSVFTPALLFSKVAFYLSPERMYELSIVPLGFCVVSLASALAAMVANRVLRIPRGQRPFVMAVSITPNSNTLPVALISSLVESVPQLHWVRDGRDVDTPNDMLGRALTYLVMFSTLGTVQRWSIGANLLSHVHADYALVPPPENEGNLSGFRDDVTDTLIDQRHRSILADRGSILSHAPAESSPLRHEVLTDEPEEMIPPTQHRSAWHRWVVSPWRAFVAFMTVPLWTALASFVIAMIPPLQRQLLRVQPLVGAIEQLGQCSIPLSILVLGAYFAGSDAPSASMIQRYSTMEDDSLDPAQVEAHERAHKKTIWRTIIAATCSRMLLAPLFMLPFLVYVCLRGRAAVYVCAYLPSVDDPIFIACACLLIGSPPALTLAQITRQRAAPGNHVEMLISGTIFVSYIVLTAPITILLVFFALYLDDLQARAIIAAMMPKNVVQFWT</sequence>
<evidence type="ECO:0000256" key="9">
    <source>
        <dbReference type="ARBA" id="ARBA00023136"/>
    </source>
</evidence>
<feature type="transmembrane region" description="Helical" evidence="11">
    <location>
        <begin position="499"/>
        <end position="521"/>
    </location>
</feature>
<feature type="transmembrane region" description="Helical" evidence="11">
    <location>
        <begin position="440"/>
        <end position="459"/>
    </location>
</feature>
<dbReference type="Pfam" id="PF02290">
    <property type="entry name" value="SRP14"/>
    <property type="match status" value="1"/>
</dbReference>
<evidence type="ECO:0000256" key="1">
    <source>
        <dbReference type="ARBA" id="ARBA00004141"/>
    </source>
</evidence>
<proteinExistence type="inferred from homology"/>
<dbReference type="GO" id="GO:0006614">
    <property type="term" value="P:SRP-dependent cotranslational protein targeting to membrane"/>
    <property type="evidence" value="ECO:0007669"/>
    <property type="project" value="InterPro"/>
</dbReference>
<dbReference type="InterPro" id="IPR003210">
    <property type="entry name" value="Signal_recog_particle_SRP14"/>
</dbReference>
<keyword evidence="9 11" id="KW-0472">Membrane</keyword>
<accession>A0AAF0J0P8</accession>
<keyword evidence="13" id="KW-1185">Reference proteome</keyword>
<evidence type="ECO:0000313" key="13">
    <source>
        <dbReference type="Proteomes" id="UP001213623"/>
    </source>
</evidence>
<evidence type="ECO:0000256" key="7">
    <source>
        <dbReference type="ARBA" id="ARBA00022989"/>
    </source>
</evidence>
<name>A0AAF0J0P8_9BASI</name>
<dbReference type="SUPFAM" id="SSF54762">
    <property type="entry name" value="Signal recognition particle alu RNA binding heterodimer, SRP9/14"/>
    <property type="match status" value="1"/>
</dbReference>
<keyword evidence="6" id="KW-0694">RNA-binding</keyword>
<feature type="transmembrane region" description="Helical" evidence="11">
    <location>
        <begin position="119"/>
        <end position="138"/>
    </location>
</feature>
<dbReference type="PANTHER" id="PTHR31794">
    <property type="entry name" value="AUXIN EFFLUX TRANSPORTER FAMILY PROTEIN (EUROFUNG)"/>
    <property type="match status" value="1"/>
</dbReference>
<reference evidence="12" key="1">
    <citation type="submission" date="2023-03" db="EMBL/GenBank/DDBJ databases">
        <title>Mating type loci evolution in Malassezia.</title>
        <authorList>
            <person name="Coelho M.A."/>
        </authorList>
    </citation>
    <scope>NUCLEOTIDE SEQUENCE</scope>
    <source>
        <strain evidence="12">CBS 9557</strain>
    </source>
</reference>
<evidence type="ECO:0000256" key="2">
    <source>
        <dbReference type="ARBA" id="ARBA00004496"/>
    </source>
</evidence>
<keyword evidence="8" id="KW-0733">Signal recognition particle</keyword>
<evidence type="ECO:0000256" key="6">
    <source>
        <dbReference type="ARBA" id="ARBA00022884"/>
    </source>
</evidence>
<comment type="similarity">
    <text evidence="3">Belongs to the SRP14 family.</text>
</comment>
<keyword evidence="4" id="KW-0963">Cytoplasm</keyword>
<dbReference type="GO" id="GO:0016020">
    <property type="term" value="C:membrane"/>
    <property type="evidence" value="ECO:0007669"/>
    <property type="project" value="UniProtKB-SubCell"/>
</dbReference>
<evidence type="ECO:0000256" key="11">
    <source>
        <dbReference type="SAM" id="Phobius"/>
    </source>
</evidence>
<feature type="transmembrane region" description="Helical" evidence="11">
    <location>
        <begin position="208"/>
        <end position="230"/>
    </location>
</feature>
<gene>
    <name evidence="12" type="ORF">MNAN1_000203</name>
</gene>
<dbReference type="InterPro" id="IPR009018">
    <property type="entry name" value="Signal_recog_particle_SRP9/14"/>
</dbReference>
<dbReference type="Pfam" id="PF03547">
    <property type="entry name" value="Mem_trans"/>
    <property type="match status" value="1"/>
</dbReference>
<evidence type="ECO:0000256" key="4">
    <source>
        <dbReference type="ARBA" id="ARBA00022490"/>
    </source>
</evidence>
<dbReference type="EMBL" id="CP119892">
    <property type="protein sequence ID" value="WFD25236.1"/>
    <property type="molecule type" value="Genomic_DNA"/>
</dbReference>
<comment type="subcellular location">
    <subcellularLocation>
        <location evidence="2">Cytoplasm</location>
    </subcellularLocation>
    <subcellularLocation>
        <location evidence="1">Membrane</location>
        <topology evidence="1">Multi-pass membrane protein</topology>
    </subcellularLocation>
</comment>
<dbReference type="InterPro" id="IPR004776">
    <property type="entry name" value="Mem_transp_PIN-like"/>
</dbReference>
<protein>
    <submittedName>
        <fullName evidence="12">Uncharacterized protein</fullName>
    </submittedName>
</protein>
<dbReference type="AlphaFoldDB" id="A0AAF0J0P8"/>
<dbReference type="PANTHER" id="PTHR31794:SF2">
    <property type="entry name" value="AUXIN EFFLUX TRANSPORTER FAMILY PROTEIN (EUROFUNG)"/>
    <property type="match status" value="1"/>
</dbReference>
<feature type="transmembrane region" description="Helical" evidence="11">
    <location>
        <begin position="144"/>
        <end position="170"/>
    </location>
</feature>
<dbReference type="GO" id="GO:0055085">
    <property type="term" value="P:transmembrane transport"/>
    <property type="evidence" value="ECO:0007669"/>
    <property type="project" value="InterPro"/>
</dbReference>
<keyword evidence="5 11" id="KW-0812">Transmembrane</keyword>